<dbReference type="Pfam" id="PF13884">
    <property type="entry name" value="Peptidase_S74"/>
    <property type="match status" value="1"/>
</dbReference>
<dbReference type="PROSITE" id="PS51688">
    <property type="entry name" value="ICA"/>
    <property type="match status" value="1"/>
</dbReference>
<protein>
    <submittedName>
        <fullName evidence="4">Tail fiber domain-containing protein</fullName>
    </submittedName>
</protein>
<feature type="signal peptide" evidence="2">
    <location>
        <begin position="1"/>
        <end position="25"/>
    </location>
</feature>
<dbReference type="RefSeq" id="WP_128771409.1">
    <property type="nucleotide sequence ID" value="NZ_RXOC01000021.1"/>
</dbReference>
<dbReference type="AlphaFoldDB" id="A0A4Q0M2H3"/>
<evidence type="ECO:0000256" key="2">
    <source>
        <dbReference type="SAM" id="SignalP"/>
    </source>
</evidence>
<dbReference type="EMBL" id="RXOC01000021">
    <property type="protein sequence ID" value="RXF67058.1"/>
    <property type="molecule type" value="Genomic_DNA"/>
</dbReference>
<evidence type="ECO:0000259" key="3">
    <source>
        <dbReference type="PROSITE" id="PS51688"/>
    </source>
</evidence>
<feature type="chain" id="PRO_5020570284" evidence="2">
    <location>
        <begin position="26"/>
        <end position="153"/>
    </location>
</feature>
<dbReference type="Proteomes" id="UP000290848">
    <property type="component" value="Unassembled WGS sequence"/>
</dbReference>
<evidence type="ECO:0000313" key="5">
    <source>
        <dbReference type="Proteomes" id="UP000290848"/>
    </source>
</evidence>
<feature type="coiled-coil region" evidence="1">
    <location>
        <begin position="125"/>
        <end position="152"/>
    </location>
</feature>
<reference evidence="4 5" key="1">
    <citation type="submission" date="2018-12" db="EMBL/GenBank/DDBJ databases">
        <title>The Draft Genome Sequence of the Soil Bacterium Pedobacter tournemirensis R1.</title>
        <authorList>
            <person name="He J."/>
        </authorList>
    </citation>
    <scope>NUCLEOTIDE SEQUENCE [LARGE SCALE GENOMIC DNA]</scope>
    <source>
        <strain evidence="4 5">R1</strain>
    </source>
</reference>
<dbReference type="InterPro" id="IPR030392">
    <property type="entry name" value="S74_ICA"/>
</dbReference>
<feature type="domain" description="Peptidase S74" evidence="3">
    <location>
        <begin position="24"/>
        <end position="139"/>
    </location>
</feature>
<comment type="caution">
    <text evidence="4">The sequence shown here is derived from an EMBL/GenBank/DDBJ whole genome shotgun (WGS) entry which is preliminary data.</text>
</comment>
<evidence type="ECO:0000313" key="4">
    <source>
        <dbReference type="EMBL" id="RXF67058.1"/>
    </source>
</evidence>
<organism evidence="4 5">
    <name type="scientific">Arcticibacter tournemirensis</name>
    <dbReference type="NCBI Taxonomy" id="699437"/>
    <lineage>
        <taxon>Bacteria</taxon>
        <taxon>Pseudomonadati</taxon>
        <taxon>Bacteroidota</taxon>
        <taxon>Sphingobacteriia</taxon>
        <taxon>Sphingobacteriales</taxon>
        <taxon>Sphingobacteriaceae</taxon>
        <taxon>Arcticibacter</taxon>
    </lineage>
</organism>
<proteinExistence type="predicted"/>
<keyword evidence="1" id="KW-0175">Coiled coil</keyword>
<keyword evidence="2" id="KW-0732">Signal</keyword>
<name>A0A4Q0M2H3_9SPHI</name>
<evidence type="ECO:0000256" key="1">
    <source>
        <dbReference type="SAM" id="Coils"/>
    </source>
</evidence>
<sequence length="153" mass="16958">MNIFSFKSTAVFAFALLFLNTNASAQAKKVDDSELKKEITPLTNSLSYISKLQPLSFRYSPEQISKLKLPAGQQYGFLSEDVQKVIPGIVKSENKMIPRGKNAFRTVEMKNVDLESLIPMLVGSIQEQQAEIEKLKSELQSLKSMAAADSNAP</sequence>
<gene>
    <name evidence="4" type="ORF">EKH83_20875</name>
</gene>
<accession>A0A4Q0M2H3</accession>